<dbReference type="InterPro" id="IPR037079">
    <property type="entry name" value="AF2212/PG0164-like_sf"/>
</dbReference>
<dbReference type="InterPro" id="IPR015018">
    <property type="entry name" value="DUF1905"/>
</dbReference>
<dbReference type="SUPFAM" id="SSF141694">
    <property type="entry name" value="AF2212/PG0164-like"/>
    <property type="match status" value="1"/>
</dbReference>
<proteinExistence type="predicted"/>
<organism evidence="1 2">
    <name type="scientific">Cryobacterium arcticum</name>
    <dbReference type="NCBI Taxonomy" id="670052"/>
    <lineage>
        <taxon>Bacteria</taxon>
        <taxon>Bacillati</taxon>
        <taxon>Actinomycetota</taxon>
        <taxon>Actinomycetes</taxon>
        <taxon>Micrococcales</taxon>
        <taxon>Microbacteriaceae</taxon>
        <taxon>Cryobacterium</taxon>
    </lineage>
</organism>
<dbReference type="Pfam" id="PF08922">
    <property type="entry name" value="DUF1905"/>
    <property type="match status" value="1"/>
</dbReference>
<dbReference type="AlphaFoldDB" id="A0A317ZSZ0"/>
<name>A0A317ZSZ0_9MICO</name>
<dbReference type="Proteomes" id="UP000246722">
    <property type="component" value="Unassembled WGS sequence"/>
</dbReference>
<dbReference type="Gene3D" id="2.40.30.100">
    <property type="entry name" value="AF2212/PG0164-like"/>
    <property type="match status" value="1"/>
</dbReference>
<dbReference type="OrthoDB" id="8246703at2"/>
<accession>A0A317ZSZ0</accession>
<sequence>MTELPQTLDHTFTALIGVDVKGQIWDCVEVPDSAELFGTKRSVRVDVAVDEVEIENLGLLVTGRGGHMISLNAKVRARLQKGIGDEVTVRLHRRLT</sequence>
<reference evidence="1 2" key="1">
    <citation type="submission" date="2018-05" db="EMBL/GenBank/DDBJ databases">
        <title>Genetic diversity of glacier-inhabiting Cryobacterium bacteria in China and description of Cryobacterium mengkeensis sp. nov. and Arthrobacter glacialis sp. nov.</title>
        <authorList>
            <person name="Liu Q."/>
            <person name="Xin Y.-H."/>
        </authorList>
    </citation>
    <scope>NUCLEOTIDE SEQUENCE [LARGE SCALE GENOMIC DNA]</scope>
    <source>
        <strain evidence="1 2">SK-1</strain>
    </source>
</reference>
<comment type="caution">
    <text evidence="1">The sequence shown here is derived from an EMBL/GenBank/DDBJ whole genome shotgun (WGS) entry which is preliminary data.</text>
</comment>
<evidence type="ECO:0000313" key="2">
    <source>
        <dbReference type="Proteomes" id="UP000246722"/>
    </source>
</evidence>
<protein>
    <submittedName>
        <fullName evidence="1">DUF1905 domain-containing protein</fullName>
    </submittedName>
</protein>
<gene>
    <name evidence="1" type="ORF">CTB96_16580</name>
</gene>
<dbReference type="EMBL" id="QHLY01000012">
    <property type="protein sequence ID" value="PXA68239.1"/>
    <property type="molecule type" value="Genomic_DNA"/>
</dbReference>
<dbReference type="RefSeq" id="WP_110127908.1">
    <property type="nucleotide sequence ID" value="NZ_QHLY01000012.1"/>
</dbReference>
<keyword evidence="2" id="KW-1185">Reference proteome</keyword>
<evidence type="ECO:0000313" key="1">
    <source>
        <dbReference type="EMBL" id="PXA68239.1"/>
    </source>
</evidence>